<dbReference type="NCBIfam" id="TIGR02532">
    <property type="entry name" value="IV_pilin_GFxxxE"/>
    <property type="match status" value="1"/>
</dbReference>
<protein>
    <submittedName>
        <fullName evidence="2">Type IV pilin protein</fullName>
    </submittedName>
</protein>
<dbReference type="OrthoDB" id="8592370at2"/>
<keyword evidence="1" id="KW-0812">Transmembrane</keyword>
<dbReference type="Gene3D" id="3.30.700.10">
    <property type="entry name" value="Glycoprotein, Type 4 Pilin"/>
    <property type="match status" value="1"/>
</dbReference>
<dbReference type="PANTHER" id="PTHR30093:SF47">
    <property type="entry name" value="TYPE IV PILUS NON-CORE MINOR PILIN PILE"/>
    <property type="match status" value="1"/>
</dbReference>
<accession>A0A5B8RYN4</accession>
<sequence>MRYPSRLRGFTLIELMIVVAIVGILGAIAYPSYAEYVRRGHRSDARAALLQAAQWLERAATANGVYPTTLPSNLTWSGDAAKRYTISFKGTPTNAAFTLIAKRKDPGPQKDDRCGDYTLTNTGVQGNDNLNSGATTVECWGK</sequence>
<gene>
    <name evidence="2" type="ORF">FOZ74_12145</name>
</gene>
<keyword evidence="1" id="KW-0472">Membrane</keyword>
<evidence type="ECO:0000313" key="3">
    <source>
        <dbReference type="Proteomes" id="UP000321199"/>
    </source>
</evidence>
<dbReference type="Pfam" id="PF16732">
    <property type="entry name" value="ComP_DUS"/>
    <property type="match status" value="1"/>
</dbReference>
<dbReference type="PANTHER" id="PTHR30093">
    <property type="entry name" value="GENERAL SECRETION PATHWAY PROTEIN G"/>
    <property type="match status" value="1"/>
</dbReference>
<dbReference type="InterPro" id="IPR045584">
    <property type="entry name" value="Pilin-like"/>
</dbReference>
<proteinExistence type="predicted"/>
<dbReference type="GO" id="GO:0043683">
    <property type="term" value="P:type IV pilus assembly"/>
    <property type="evidence" value="ECO:0007669"/>
    <property type="project" value="InterPro"/>
</dbReference>
<feature type="transmembrane region" description="Helical" evidence="1">
    <location>
        <begin position="12"/>
        <end position="33"/>
    </location>
</feature>
<dbReference type="SUPFAM" id="SSF54523">
    <property type="entry name" value="Pili subunits"/>
    <property type="match status" value="1"/>
</dbReference>
<dbReference type="InterPro" id="IPR012902">
    <property type="entry name" value="N_methyl_site"/>
</dbReference>
<keyword evidence="3" id="KW-1185">Reference proteome</keyword>
<dbReference type="InterPro" id="IPR031982">
    <property type="entry name" value="PilE-like"/>
</dbReference>
<organism evidence="2 3">
    <name type="scientific">Comamonas flocculans</name>
    <dbReference type="NCBI Taxonomy" id="2597701"/>
    <lineage>
        <taxon>Bacteria</taxon>
        <taxon>Pseudomonadati</taxon>
        <taxon>Pseudomonadota</taxon>
        <taxon>Betaproteobacteria</taxon>
        <taxon>Burkholderiales</taxon>
        <taxon>Comamonadaceae</taxon>
        <taxon>Comamonas</taxon>
    </lineage>
</organism>
<dbReference type="Pfam" id="PF07963">
    <property type="entry name" value="N_methyl"/>
    <property type="match status" value="1"/>
</dbReference>
<evidence type="ECO:0000313" key="2">
    <source>
        <dbReference type="EMBL" id="QEA13722.1"/>
    </source>
</evidence>
<dbReference type="RefSeq" id="WP_146913312.1">
    <property type="nucleotide sequence ID" value="NZ_CP042344.1"/>
</dbReference>
<dbReference type="AlphaFoldDB" id="A0A5B8RYN4"/>
<evidence type="ECO:0000256" key="1">
    <source>
        <dbReference type="SAM" id="Phobius"/>
    </source>
</evidence>
<dbReference type="PROSITE" id="PS00409">
    <property type="entry name" value="PROKAR_NTER_METHYL"/>
    <property type="match status" value="1"/>
</dbReference>
<dbReference type="KEGG" id="cof:FOZ74_12145"/>
<reference evidence="2 3" key="1">
    <citation type="submission" date="2019-07" db="EMBL/GenBank/DDBJ databases">
        <title>Complete genome sequence of Comamonas sp. NLF 7-7 isolated from livestock.</title>
        <authorList>
            <person name="Kim D.H."/>
            <person name="Kim J.G."/>
        </authorList>
    </citation>
    <scope>NUCLEOTIDE SEQUENCE [LARGE SCALE GENOMIC DNA]</scope>
    <source>
        <strain evidence="2 3">NLF 7-7</strain>
    </source>
</reference>
<name>A0A5B8RYN4_9BURK</name>
<keyword evidence="1" id="KW-1133">Transmembrane helix</keyword>
<dbReference type="EMBL" id="CP042344">
    <property type="protein sequence ID" value="QEA13722.1"/>
    <property type="molecule type" value="Genomic_DNA"/>
</dbReference>
<dbReference type="Proteomes" id="UP000321199">
    <property type="component" value="Chromosome"/>
</dbReference>